<proteinExistence type="predicted"/>
<organism evidence="4">
    <name type="scientific">Anisakis simplex</name>
    <name type="common">Herring worm</name>
    <dbReference type="NCBI Taxonomy" id="6269"/>
    <lineage>
        <taxon>Eukaryota</taxon>
        <taxon>Metazoa</taxon>
        <taxon>Ecdysozoa</taxon>
        <taxon>Nematoda</taxon>
        <taxon>Chromadorea</taxon>
        <taxon>Rhabditida</taxon>
        <taxon>Spirurina</taxon>
        <taxon>Ascaridomorpha</taxon>
        <taxon>Ascaridoidea</taxon>
        <taxon>Anisakidae</taxon>
        <taxon>Anisakis</taxon>
        <taxon>Anisakis simplex complex</taxon>
    </lineage>
</organism>
<dbReference type="EMBL" id="UYRR01023156">
    <property type="protein sequence ID" value="VDK32271.1"/>
    <property type="molecule type" value="Genomic_DNA"/>
</dbReference>
<keyword evidence="3" id="KW-1185">Reference proteome</keyword>
<reference evidence="4" key="1">
    <citation type="submission" date="2017-02" db="UniProtKB">
        <authorList>
            <consortium name="WormBaseParasite"/>
        </authorList>
    </citation>
    <scope>IDENTIFICATION</scope>
</reference>
<keyword evidence="1" id="KW-0732">Signal</keyword>
<name>A0A0M3JM42_ANISI</name>
<gene>
    <name evidence="2" type="ORF">ASIM_LOCUS8484</name>
</gene>
<reference evidence="2 3" key="2">
    <citation type="submission" date="2018-11" db="EMBL/GenBank/DDBJ databases">
        <authorList>
            <consortium name="Pathogen Informatics"/>
        </authorList>
    </citation>
    <scope>NUCLEOTIDE SEQUENCE [LARGE SCALE GENOMIC DNA]</scope>
</reference>
<feature type="signal peptide" evidence="1">
    <location>
        <begin position="1"/>
        <end position="18"/>
    </location>
</feature>
<evidence type="ECO:0000313" key="4">
    <source>
        <dbReference type="WBParaSite" id="ASIM_0000872401-mRNA-1"/>
    </source>
</evidence>
<evidence type="ECO:0000256" key="1">
    <source>
        <dbReference type="SAM" id="SignalP"/>
    </source>
</evidence>
<dbReference type="Proteomes" id="UP000267096">
    <property type="component" value="Unassembled WGS sequence"/>
</dbReference>
<sequence>MPLLGLFLALLPVSLPVGRLIFPKRFLDPDYLKYPKHPHVEAENLGQNRRHWPPNFKIFPKIFPRNEIPVDLPAGYNDR</sequence>
<accession>A0A0M3JM42</accession>
<evidence type="ECO:0000313" key="2">
    <source>
        <dbReference type="EMBL" id="VDK32271.1"/>
    </source>
</evidence>
<protein>
    <submittedName>
        <fullName evidence="4">Secreted protein</fullName>
    </submittedName>
</protein>
<evidence type="ECO:0000313" key="3">
    <source>
        <dbReference type="Proteomes" id="UP000267096"/>
    </source>
</evidence>
<dbReference type="AlphaFoldDB" id="A0A0M3JM42"/>
<dbReference type="WBParaSite" id="ASIM_0000872401-mRNA-1">
    <property type="protein sequence ID" value="ASIM_0000872401-mRNA-1"/>
    <property type="gene ID" value="ASIM_0000872401"/>
</dbReference>
<feature type="chain" id="PRO_5043120924" evidence="1">
    <location>
        <begin position="19"/>
        <end position="79"/>
    </location>
</feature>